<reference evidence="2" key="1">
    <citation type="submission" date="2023-10" db="EMBL/GenBank/DDBJ databases">
        <title>Genome assembly of Pristionchus species.</title>
        <authorList>
            <person name="Yoshida K."/>
            <person name="Sommer R.J."/>
        </authorList>
    </citation>
    <scope>NUCLEOTIDE SEQUENCE</scope>
    <source>
        <strain evidence="2">RS5133</strain>
    </source>
</reference>
<feature type="non-terminal residue" evidence="2">
    <location>
        <position position="1"/>
    </location>
</feature>
<dbReference type="PROSITE" id="PS50181">
    <property type="entry name" value="FBOX"/>
    <property type="match status" value="1"/>
</dbReference>
<name>A0AAV5UZZ6_9BILA</name>
<proteinExistence type="predicted"/>
<feature type="non-terminal residue" evidence="2">
    <location>
        <position position="81"/>
    </location>
</feature>
<evidence type="ECO:0000313" key="3">
    <source>
        <dbReference type="Proteomes" id="UP001432322"/>
    </source>
</evidence>
<dbReference type="SUPFAM" id="SSF81383">
    <property type="entry name" value="F-box domain"/>
    <property type="match status" value="1"/>
</dbReference>
<accession>A0AAV5UZZ6</accession>
<sequence>VDRQLHLSDAIRANQAAIEKASKEQDDLGALLERVRERKRWNEEDVSLSTLPAEIVERVFASLSLVDRTKARLSKRLWRIE</sequence>
<dbReference type="EMBL" id="BTSY01000001">
    <property type="protein sequence ID" value="GMT11909.1"/>
    <property type="molecule type" value="Genomic_DNA"/>
</dbReference>
<dbReference type="InterPro" id="IPR001810">
    <property type="entry name" value="F-box_dom"/>
</dbReference>
<dbReference type="InterPro" id="IPR036047">
    <property type="entry name" value="F-box-like_dom_sf"/>
</dbReference>
<protein>
    <recommendedName>
        <fullName evidence="1">F-box domain-containing protein</fullName>
    </recommendedName>
</protein>
<dbReference type="Proteomes" id="UP001432322">
    <property type="component" value="Unassembled WGS sequence"/>
</dbReference>
<dbReference type="AlphaFoldDB" id="A0AAV5UZZ6"/>
<gene>
    <name evidence="2" type="ORF">PFISCL1PPCAC_3206</name>
</gene>
<organism evidence="2 3">
    <name type="scientific">Pristionchus fissidentatus</name>
    <dbReference type="NCBI Taxonomy" id="1538716"/>
    <lineage>
        <taxon>Eukaryota</taxon>
        <taxon>Metazoa</taxon>
        <taxon>Ecdysozoa</taxon>
        <taxon>Nematoda</taxon>
        <taxon>Chromadorea</taxon>
        <taxon>Rhabditida</taxon>
        <taxon>Rhabditina</taxon>
        <taxon>Diplogasteromorpha</taxon>
        <taxon>Diplogasteroidea</taxon>
        <taxon>Neodiplogasteridae</taxon>
        <taxon>Pristionchus</taxon>
    </lineage>
</organism>
<keyword evidence="3" id="KW-1185">Reference proteome</keyword>
<feature type="domain" description="F-box" evidence="1">
    <location>
        <begin position="45"/>
        <end position="81"/>
    </location>
</feature>
<evidence type="ECO:0000313" key="2">
    <source>
        <dbReference type="EMBL" id="GMT11909.1"/>
    </source>
</evidence>
<evidence type="ECO:0000259" key="1">
    <source>
        <dbReference type="PROSITE" id="PS50181"/>
    </source>
</evidence>
<comment type="caution">
    <text evidence="2">The sequence shown here is derived from an EMBL/GenBank/DDBJ whole genome shotgun (WGS) entry which is preliminary data.</text>
</comment>